<comment type="caution">
    <text evidence="3">The sequence shown here is derived from an EMBL/GenBank/DDBJ whole genome shotgun (WGS) entry which is preliminary data.</text>
</comment>
<evidence type="ECO:0000313" key="3">
    <source>
        <dbReference type="EMBL" id="MBS8122265.1"/>
    </source>
</evidence>
<dbReference type="InterPro" id="IPR021191">
    <property type="entry name" value="Restrct_endonuc_II_DpnII"/>
</dbReference>
<sequence>MKNITFYKSVLNLESEEQVFDFLISNLKPSNTIWSYFVNWEKVLKNTKQIELALNALNYLIGKENFDDEFRFLIKENPSIAKVLPALVVRDGSNKKNFKILVDYQNKKLVYENFDFSKKEIKDEDIEKYLHFVKETGLKSLIVNKRLKNLVDYMIGVEAGLDSNARKNRGGHAMENIVEVFIKDVCEKCNYKYLKEANSEKIKKELGYDVPVDKSSRRYDFVIDNGKELFIIETNFYGGGGSKLKSTAGEYRNLFDVLNGQYKFFWITDGFGWQKTQKPLRENFDHNDYIFNLAMLEKGVLEFLTK</sequence>
<dbReference type="EC" id="3.1.21.4" evidence="1"/>
<name>A0ABS5QM40_9BACT</name>
<dbReference type="EMBL" id="JAEDAM010000062">
    <property type="protein sequence ID" value="MBS8122265.1"/>
    <property type="molecule type" value="Genomic_DNA"/>
</dbReference>
<reference evidence="3 4" key="1">
    <citation type="journal article" date="2021" name="Nat. Commun.">
        <title>Reductive evolution and unique predatory mode in the CPR bacterium Vampirococcus lugosii.</title>
        <authorList>
            <person name="Moreira D."/>
            <person name="Zivanovic Y."/>
            <person name="Lopez-Archilla A.I."/>
            <person name="Iniesto M."/>
            <person name="Lopez-Garcia P."/>
        </authorList>
    </citation>
    <scope>NUCLEOTIDE SEQUENCE [LARGE SCALE GENOMIC DNA]</scope>
    <source>
        <strain evidence="3">Chiprana</strain>
    </source>
</reference>
<keyword evidence="4" id="KW-1185">Reference proteome</keyword>
<comment type="similarity">
    <text evidence="1">Belongs to the DpnII type II restriction endonuclease family.</text>
</comment>
<evidence type="ECO:0000313" key="4">
    <source>
        <dbReference type="Proteomes" id="UP000680365"/>
    </source>
</evidence>
<keyword evidence="1" id="KW-0680">Restriction system</keyword>
<protein>
    <recommendedName>
        <fullName evidence="1">Type-2 restriction enzyme</fullName>
        <ecNumber evidence="1">3.1.21.4</ecNumber>
    </recommendedName>
</protein>
<gene>
    <name evidence="3" type="ORF">VAMP_234n63</name>
</gene>
<accession>A0ABS5QM40</accession>
<keyword evidence="1" id="KW-0378">Hydrolase</keyword>
<comment type="catalytic activity">
    <reaction evidence="1">
        <text>Endonucleolytic cleavage of DNA to give specific double-stranded fragments with terminal 5'-phosphates.</text>
        <dbReference type="EC" id="3.1.21.4"/>
    </reaction>
</comment>
<proteinExistence type="inferred from homology"/>
<keyword evidence="1" id="KW-0255">Endonuclease</keyword>
<dbReference type="Pfam" id="PF04556">
    <property type="entry name" value="DpnII"/>
    <property type="match status" value="1"/>
</dbReference>
<evidence type="ECO:0000256" key="1">
    <source>
        <dbReference type="PIRNR" id="PIRNR016080"/>
    </source>
</evidence>
<comment type="function">
    <text evidence="1">A P subtype restriction enzyme that recognizes the double-stranded unmethylated sequence 5'-GATC-3'.</text>
</comment>
<organism evidence="3 4">
    <name type="scientific">Candidatus Vampirococcus lugosii</name>
    <dbReference type="NCBI Taxonomy" id="2789015"/>
    <lineage>
        <taxon>Bacteria</taxon>
        <taxon>Candidatus Absconditibacteriota</taxon>
        <taxon>Vampirococcus</taxon>
    </lineage>
</organism>
<dbReference type="InterPro" id="IPR007637">
    <property type="entry name" value="Restrct_endonuc_II_DpnII-like"/>
</dbReference>
<dbReference type="PIRSF" id="PIRSF016080">
    <property type="entry name" value="Restrict_endonuc_II_DpmII"/>
    <property type="match status" value="1"/>
</dbReference>
<feature type="domain" description="Restriction endonuclease type II DpnII-like" evidence="2">
    <location>
        <begin position="20"/>
        <end position="302"/>
    </location>
</feature>
<keyword evidence="1" id="KW-0540">Nuclease</keyword>
<dbReference type="RefSeq" id="WP_213349669.1">
    <property type="nucleotide sequence ID" value="NZ_JAEDAM010000062.1"/>
</dbReference>
<dbReference type="Proteomes" id="UP000680365">
    <property type="component" value="Unassembled WGS sequence"/>
</dbReference>
<evidence type="ECO:0000259" key="2">
    <source>
        <dbReference type="Pfam" id="PF04556"/>
    </source>
</evidence>